<proteinExistence type="predicted"/>
<feature type="region of interest" description="Disordered" evidence="2">
    <location>
        <begin position="577"/>
        <end position="612"/>
    </location>
</feature>
<dbReference type="Proteomes" id="UP000728185">
    <property type="component" value="Unassembled WGS sequence"/>
</dbReference>
<keyword evidence="4" id="KW-1185">Reference proteome</keyword>
<comment type="caution">
    <text evidence="3">The sequence shown here is derived from an EMBL/GenBank/DDBJ whole genome shotgun (WGS) entry which is preliminary data.</text>
</comment>
<keyword evidence="1" id="KW-0175">Coiled coil</keyword>
<feature type="coiled-coil region" evidence="1">
    <location>
        <begin position="831"/>
        <end position="894"/>
    </location>
</feature>
<feature type="compositionally biased region" description="Low complexity" evidence="2">
    <location>
        <begin position="270"/>
        <end position="286"/>
    </location>
</feature>
<feature type="compositionally biased region" description="Polar residues" evidence="2">
    <location>
        <begin position="585"/>
        <end position="600"/>
    </location>
</feature>
<feature type="non-terminal residue" evidence="3">
    <location>
        <position position="1139"/>
    </location>
</feature>
<dbReference type="Gene3D" id="1.10.287.1490">
    <property type="match status" value="1"/>
</dbReference>
<feature type="coiled-coil region" evidence="1">
    <location>
        <begin position="514"/>
        <end position="569"/>
    </location>
</feature>
<protein>
    <submittedName>
        <fullName evidence="3">Uncharacterized protein</fullName>
    </submittedName>
</protein>
<feature type="region of interest" description="Disordered" evidence="2">
    <location>
        <begin position="36"/>
        <end position="66"/>
    </location>
</feature>
<reference evidence="3" key="1">
    <citation type="submission" date="2019-05" db="EMBL/GenBank/DDBJ databases">
        <title>Annotation for the trematode Fasciolopsis buski.</title>
        <authorList>
            <person name="Choi Y.-J."/>
        </authorList>
    </citation>
    <scope>NUCLEOTIDE SEQUENCE</scope>
    <source>
        <strain evidence="3">HT</strain>
        <tissue evidence="3">Whole worm</tissue>
    </source>
</reference>
<dbReference type="AlphaFoldDB" id="A0A8E0VKM5"/>
<feature type="region of interest" description="Disordered" evidence="2">
    <location>
        <begin position="269"/>
        <end position="293"/>
    </location>
</feature>
<dbReference type="OrthoDB" id="10036174at2759"/>
<feature type="coiled-coil region" evidence="1">
    <location>
        <begin position="230"/>
        <end position="264"/>
    </location>
</feature>
<accession>A0A8E0VKM5</accession>
<dbReference type="EMBL" id="LUCM01004708">
    <property type="protein sequence ID" value="KAA0193928.1"/>
    <property type="molecule type" value="Genomic_DNA"/>
</dbReference>
<organism evidence="3 4">
    <name type="scientific">Fasciolopsis buskii</name>
    <dbReference type="NCBI Taxonomy" id="27845"/>
    <lineage>
        <taxon>Eukaryota</taxon>
        <taxon>Metazoa</taxon>
        <taxon>Spiralia</taxon>
        <taxon>Lophotrochozoa</taxon>
        <taxon>Platyhelminthes</taxon>
        <taxon>Trematoda</taxon>
        <taxon>Digenea</taxon>
        <taxon>Plagiorchiida</taxon>
        <taxon>Echinostomata</taxon>
        <taxon>Echinostomatoidea</taxon>
        <taxon>Fasciolidae</taxon>
        <taxon>Fasciolopsis</taxon>
    </lineage>
</organism>
<feature type="coiled-coil region" evidence="1">
    <location>
        <begin position="304"/>
        <end position="478"/>
    </location>
</feature>
<name>A0A8E0VKM5_9TREM</name>
<feature type="coiled-coil region" evidence="1">
    <location>
        <begin position="764"/>
        <end position="801"/>
    </location>
</feature>
<evidence type="ECO:0000313" key="3">
    <source>
        <dbReference type="EMBL" id="KAA0193928.1"/>
    </source>
</evidence>
<evidence type="ECO:0000256" key="1">
    <source>
        <dbReference type="SAM" id="Coils"/>
    </source>
</evidence>
<evidence type="ECO:0000313" key="4">
    <source>
        <dbReference type="Proteomes" id="UP000728185"/>
    </source>
</evidence>
<sequence>MVLPLQKKIPALYSPELETLRTQMNQVQTHLNRLEGERDRLEGENRRLRAQTPMAGRSATSEDTEETTIERLTKQNEMLTQRIKDWNKRLRQITREVNLVGSIEREHEWMEKYNDARESLKEQETQLLRAKKRVAELQDENARLRAEERKVEQRARREREKVGNVSNMTREVMMQEISALEEELDEVTADLTAAREQACTAQLRVTFLEDTTGELRTETERRERELATYISHLESKNQVVNKLLEILEERTQSLQADLDRYLGMQSTVDSMEASAESRTSTASGGSDEVFDDSTETGKSALDIEHQLRNRVAFLDRLLKEERRKTELAENQLQQSNVVPTADGQLKSRQMDLLKKELEEKDELIEARDEQIADLKSRVDQARKMNDALRSLIEKDSGTERLRNNLGQAEKIRERLVKENRELQEELKLREDSIFDQDDEIEKRNAELRSVKTNLDALQKELEQTKRDLSTMKQQMKLKFDEVSRTSQISEEKFAQLSTDMSQMRGTLQEKDSIIIELNKTLKKQNEDISDLRVARQSLEKERFKLEKLLEEAKKDILVKDQEVKSLNIRLEGLTGKTSLDHQESSQESGIGTPDTSSTRDGGTLSRRSAEVDRLRRELSMMRRERDDLVSEVKQLRAKLRIKDDSSKKDQPEGLIGLPTGNAYAKAIAAQQTTTKISLLNEHISSLNRTNVELKLHNESLQNTVIDLQRRYRSLKEQYEGEQEAWLTERVVLESKAKEQEDRKLTINNTRKLLQETTSKLFEVEASAEKKFQTLQNAYQSLEKQKHDLETKLNELEEHQKLPKVLQRFGGSANVNRSGVLAAQTRIPTGESKELARRLETAERTITKLRSELSDAKSTNQAEHNAVVQEAEAARQAAEQEAEDLRDRLVTMECYRQQCELFRHRHFEVEENAEREFKIWQEEREHLLYRAEEARTMVEQWSMQLQYRVGLLHHKRNAIDYVIIFVTDTIYFTFQTDTDTEKADDIVKDVYTQMEKWCASRGKVPCLKRRMVDSLYSFDGGSIMTGLGSVPASPATSVTRGGGLLGSSTTSPFPIGRSQAQRSTSMEWGNGRSVLSAGVPVGGHYREGSIGLGGSTLGGGLCGSALSLAAGNMIGGGSNYSLLLANRCGRSVSPEVSVRK</sequence>
<feature type="compositionally biased region" description="Basic and acidic residues" evidence="2">
    <location>
        <begin position="36"/>
        <end position="47"/>
    </location>
</feature>
<evidence type="ECO:0000256" key="2">
    <source>
        <dbReference type="SAM" id="MobiDB-lite"/>
    </source>
</evidence>
<feature type="coiled-coil region" evidence="1">
    <location>
        <begin position="683"/>
        <end position="724"/>
    </location>
</feature>
<gene>
    <name evidence="3" type="ORF">FBUS_08959</name>
</gene>